<dbReference type="EMBL" id="JAVREO010000013">
    <property type="protein sequence ID" value="MDT0268960.1"/>
    <property type="molecule type" value="Genomic_DNA"/>
</dbReference>
<evidence type="ECO:0000259" key="3">
    <source>
        <dbReference type="Pfam" id="PF00561"/>
    </source>
</evidence>
<evidence type="ECO:0000313" key="5">
    <source>
        <dbReference type="Proteomes" id="UP001183410"/>
    </source>
</evidence>
<name>A0ABU2JVE9_9ACTN</name>
<dbReference type="Gene3D" id="3.40.50.1820">
    <property type="entry name" value="alpha/beta hydrolase"/>
    <property type="match status" value="1"/>
</dbReference>
<evidence type="ECO:0000256" key="1">
    <source>
        <dbReference type="ARBA" id="ARBA00010088"/>
    </source>
</evidence>
<proteinExistence type="inferred from homology"/>
<organism evidence="4 5">
    <name type="scientific">Streptomyces chisholmiae</name>
    <dbReference type="NCBI Taxonomy" id="3075540"/>
    <lineage>
        <taxon>Bacteria</taxon>
        <taxon>Bacillati</taxon>
        <taxon>Actinomycetota</taxon>
        <taxon>Actinomycetes</taxon>
        <taxon>Kitasatosporales</taxon>
        <taxon>Streptomycetaceae</taxon>
        <taxon>Streptomyces</taxon>
    </lineage>
</organism>
<dbReference type="InterPro" id="IPR000073">
    <property type="entry name" value="AB_hydrolase_1"/>
</dbReference>
<feature type="domain" description="AB hydrolase-1" evidence="3">
    <location>
        <begin position="50"/>
        <end position="194"/>
    </location>
</feature>
<gene>
    <name evidence="4" type="ORF">RM844_21990</name>
</gene>
<evidence type="ECO:0000256" key="2">
    <source>
        <dbReference type="ARBA" id="ARBA00022801"/>
    </source>
</evidence>
<reference evidence="5" key="1">
    <citation type="submission" date="2023-07" db="EMBL/GenBank/DDBJ databases">
        <title>30 novel species of actinomycetes from the DSMZ collection.</title>
        <authorList>
            <person name="Nouioui I."/>
        </authorList>
    </citation>
    <scope>NUCLEOTIDE SEQUENCE [LARGE SCALE GENOMIC DNA]</scope>
    <source>
        <strain evidence="5">DSM 44915</strain>
    </source>
</reference>
<sequence>MPDDGYPLGGLWLREHRVTVPLVWDAPDGRELTVFAREVCAPERRTEDLPLLLFLQGGPGGRGPRPLDRSGWLAEAVAHYRVVLLDQRGTGRSSPVDGHLMTRLGSGAAGAEYLGHFRADAIVADAEHLRRTVYGGRRWATLGQSYGGFLTLAYLSRAPEALTACYVTGGLPGLPPDAAEVYRRTYPRTAAKNRAFYRSYPQDEATVGAVADLLAAGGVRLPDGDELTVHRFQSLGLDLGMKPGAERLHWLLEDAFAAPDRLSDTFLDQVRARTSGVANPLFWTMQETIYGEAASGPTGWAAQRELARQPRFAPDARPLYFTGEMAYPWMVAEVRALRPFRAAVEALAARTDWPRLYDPARLAANEVPLAAAVYHDDMYVDAQLQLATAESVGNTQVWVTNEFEHDGIGSGRVLTRLRELVRDRGGELR</sequence>
<dbReference type="PRINTS" id="PR00793">
    <property type="entry name" value="PROAMNOPTASE"/>
</dbReference>
<dbReference type="InterPro" id="IPR029058">
    <property type="entry name" value="AB_hydrolase_fold"/>
</dbReference>
<comment type="caution">
    <text evidence="4">The sequence shown here is derived from an EMBL/GenBank/DDBJ whole genome shotgun (WGS) entry which is preliminary data.</text>
</comment>
<accession>A0ABU2JVE9</accession>
<keyword evidence="5" id="KW-1185">Reference proteome</keyword>
<dbReference type="Pfam" id="PF00561">
    <property type="entry name" value="Abhydrolase_1"/>
    <property type="match status" value="1"/>
</dbReference>
<evidence type="ECO:0000313" key="4">
    <source>
        <dbReference type="EMBL" id="MDT0268960.1"/>
    </source>
</evidence>
<comment type="similarity">
    <text evidence="1">Belongs to the peptidase S33 family.</text>
</comment>
<dbReference type="Proteomes" id="UP001183410">
    <property type="component" value="Unassembled WGS sequence"/>
</dbReference>
<dbReference type="GO" id="GO:0016787">
    <property type="term" value="F:hydrolase activity"/>
    <property type="evidence" value="ECO:0007669"/>
    <property type="project" value="UniProtKB-KW"/>
</dbReference>
<protein>
    <submittedName>
        <fullName evidence="4">Alpha/beta fold hydrolase</fullName>
    </submittedName>
</protein>
<dbReference type="PANTHER" id="PTHR43248">
    <property type="entry name" value="2-SUCCINYL-6-HYDROXY-2,4-CYCLOHEXADIENE-1-CARBOXYLATE SYNTHASE"/>
    <property type="match status" value="1"/>
</dbReference>
<dbReference type="InterPro" id="IPR051601">
    <property type="entry name" value="Serine_prot/Carboxylest_S33"/>
</dbReference>
<dbReference type="PANTHER" id="PTHR43248:SF2">
    <property type="entry name" value="PROLYL AMINOPEPTIDASE"/>
    <property type="match status" value="1"/>
</dbReference>
<dbReference type="InterPro" id="IPR002410">
    <property type="entry name" value="Peptidase_S33"/>
</dbReference>
<dbReference type="RefSeq" id="WP_311669039.1">
    <property type="nucleotide sequence ID" value="NZ_JAVREO010000013.1"/>
</dbReference>
<keyword evidence="2 4" id="KW-0378">Hydrolase</keyword>
<dbReference type="SUPFAM" id="SSF53474">
    <property type="entry name" value="alpha/beta-Hydrolases"/>
    <property type="match status" value="1"/>
</dbReference>